<dbReference type="AlphaFoldDB" id="A0A0E2EKM7"/>
<dbReference type="HOGENOM" id="CLU_1354110_0_0_12"/>
<gene>
    <name evidence="1" type="ORF">HMPREF9726_00320</name>
</gene>
<name>A0A0E2EKM7_TREDN</name>
<accession>A0A0E2EKM7</accession>
<protein>
    <submittedName>
        <fullName evidence="1">Uncharacterized protein</fullName>
    </submittedName>
</protein>
<reference evidence="1" key="1">
    <citation type="submission" date="2012-01" db="EMBL/GenBank/DDBJ databases">
        <title>The Genome Sequence of Treponema denticola H-22.</title>
        <authorList>
            <consortium name="The Broad Institute Genome Sequencing Platform"/>
            <person name="Earl A."/>
            <person name="Ward D."/>
            <person name="Feldgarden M."/>
            <person name="Gevers D."/>
            <person name="Blanton J.M."/>
            <person name="Fenno C.J."/>
            <person name="Baranova O.V."/>
            <person name="Mathney J."/>
            <person name="Dewhirst F.E."/>
            <person name="Izard J."/>
            <person name="Young S.K."/>
            <person name="Zeng Q."/>
            <person name="Gargeya S."/>
            <person name="Fitzgerald M."/>
            <person name="Haas B."/>
            <person name="Abouelleil A."/>
            <person name="Alvarado L."/>
            <person name="Arachchi H.M."/>
            <person name="Berlin A."/>
            <person name="Chapman S.B."/>
            <person name="Gearin G."/>
            <person name="Goldberg J."/>
            <person name="Griggs A."/>
            <person name="Gujja S."/>
            <person name="Hansen M."/>
            <person name="Heiman D."/>
            <person name="Howarth C."/>
            <person name="Larimer J."/>
            <person name="Lui A."/>
            <person name="MacDonald P.J.P."/>
            <person name="McCowen C."/>
            <person name="Montmayeur A."/>
            <person name="Murphy C."/>
            <person name="Neiman D."/>
            <person name="Pearson M."/>
            <person name="Priest M."/>
            <person name="Roberts A."/>
            <person name="Saif S."/>
            <person name="Shea T."/>
            <person name="Sisk P."/>
            <person name="Stolte C."/>
            <person name="Sykes S."/>
            <person name="Wortman J."/>
            <person name="Nusbaum C."/>
            <person name="Birren B."/>
        </authorList>
    </citation>
    <scope>NUCLEOTIDE SEQUENCE [LARGE SCALE GENOMIC DNA]</scope>
    <source>
        <strain evidence="1">H-22</strain>
    </source>
</reference>
<dbReference type="Proteomes" id="UP000011705">
    <property type="component" value="Chromosome"/>
</dbReference>
<proteinExistence type="predicted"/>
<dbReference type="RefSeq" id="WP_002682924.1">
    <property type="nucleotide sequence ID" value="NZ_CM001795.1"/>
</dbReference>
<sequence>MLKRKKRFLIIFLSVSLLFFLIFGLTDFYNYKLGSIKQKLSKTNLSIYSTGTMIKTFGQNTETVSAVISFFTPSGNLINSYERAWQGWELNLECIVFTFESGSIVFPYRLFSNESKYGTGIKLFDYYNRDGYPAIYDYSFFSKEEKELIKSLYGYAVFSPHLLKVFSYAKIKTVSLHNFKPDTEYLLYAGSDGEIKFIKGSL</sequence>
<dbReference type="EMBL" id="AGDV01000001">
    <property type="protein sequence ID" value="EMB36128.1"/>
    <property type="molecule type" value="Genomic_DNA"/>
</dbReference>
<dbReference type="PATRIC" id="fig|999432.5.peg.330"/>
<comment type="caution">
    <text evidence="1">The sequence shown here is derived from an EMBL/GenBank/DDBJ whole genome shotgun (WGS) entry which is preliminary data.</text>
</comment>
<organism evidence="1">
    <name type="scientific">Treponema denticola H-22</name>
    <dbReference type="NCBI Taxonomy" id="999432"/>
    <lineage>
        <taxon>Bacteria</taxon>
        <taxon>Pseudomonadati</taxon>
        <taxon>Spirochaetota</taxon>
        <taxon>Spirochaetia</taxon>
        <taxon>Spirochaetales</taxon>
        <taxon>Treponemataceae</taxon>
        <taxon>Treponema</taxon>
    </lineage>
</organism>
<evidence type="ECO:0000313" key="1">
    <source>
        <dbReference type="EMBL" id="EMB36128.1"/>
    </source>
</evidence>